<keyword evidence="1" id="KW-1185">Reference proteome</keyword>
<dbReference type="AlphaFoldDB" id="A0A1I7WJ24"/>
<evidence type="ECO:0000313" key="2">
    <source>
        <dbReference type="WBParaSite" id="Hba_05017"/>
    </source>
</evidence>
<proteinExistence type="predicted"/>
<reference evidence="2" key="1">
    <citation type="submission" date="2016-11" db="UniProtKB">
        <authorList>
            <consortium name="WormBaseParasite"/>
        </authorList>
    </citation>
    <scope>IDENTIFICATION</scope>
</reference>
<evidence type="ECO:0000313" key="1">
    <source>
        <dbReference type="Proteomes" id="UP000095283"/>
    </source>
</evidence>
<dbReference type="Proteomes" id="UP000095283">
    <property type="component" value="Unplaced"/>
</dbReference>
<sequence>MGNSSNKKQYLFKRQIYGSIASTSFCVRVDSDLILKMMTWAMILCELQLAALLDRNSLMCYV</sequence>
<organism evidence="1 2">
    <name type="scientific">Heterorhabditis bacteriophora</name>
    <name type="common">Entomopathogenic nematode worm</name>
    <dbReference type="NCBI Taxonomy" id="37862"/>
    <lineage>
        <taxon>Eukaryota</taxon>
        <taxon>Metazoa</taxon>
        <taxon>Ecdysozoa</taxon>
        <taxon>Nematoda</taxon>
        <taxon>Chromadorea</taxon>
        <taxon>Rhabditida</taxon>
        <taxon>Rhabditina</taxon>
        <taxon>Rhabditomorpha</taxon>
        <taxon>Strongyloidea</taxon>
        <taxon>Heterorhabditidae</taxon>
        <taxon>Heterorhabditis</taxon>
    </lineage>
</organism>
<name>A0A1I7WJ24_HETBA</name>
<protein>
    <submittedName>
        <fullName evidence="2">Ovule protein</fullName>
    </submittedName>
</protein>
<accession>A0A1I7WJ24</accession>
<dbReference type="WBParaSite" id="Hba_05017">
    <property type="protein sequence ID" value="Hba_05017"/>
    <property type="gene ID" value="Hba_05017"/>
</dbReference>